<evidence type="ECO:0000256" key="5">
    <source>
        <dbReference type="ARBA" id="ARBA00047942"/>
    </source>
</evidence>
<keyword evidence="4" id="KW-0949">S-adenosyl-L-methionine</keyword>
<evidence type="ECO:0000256" key="1">
    <source>
        <dbReference type="ARBA" id="ARBA00011900"/>
    </source>
</evidence>
<dbReference type="Gene3D" id="3.40.50.150">
    <property type="entry name" value="Vaccinia Virus protein VP39"/>
    <property type="match status" value="1"/>
</dbReference>
<dbReference type="GO" id="GO:0032259">
    <property type="term" value="P:methylation"/>
    <property type="evidence" value="ECO:0007669"/>
    <property type="project" value="UniProtKB-KW"/>
</dbReference>
<feature type="domain" description="Type II methyltransferase M.TaqI-like" evidence="6">
    <location>
        <begin position="9"/>
        <end position="116"/>
    </location>
</feature>
<dbReference type="GO" id="GO:0009007">
    <property type="term" value="F:site-specific DNA-methyltransferase (adenine-specific) activity"/>
    <property type="evidence" value="ECO:0007669"/>
    <property type="project" value="UniProtKB-EC"/>
</dbReference>
<reference evidence="7" key="1">
    <citation type="journal article" date="2014" name="Front. Microbiol.">
        <title>High frequency of phylogenetically diverse reductive dehalogenase-homologous genes in deep subseafloor sedimentary metagenomes.</title>
        <authorList>
            <person name="Kawai M."/>
            <person name="Futagami T."/>
            <person name="Toyoda A."/>
            <person name="Takaki Y."/>
            <person name="Nishi S."/>
            <person name="Hori S."/>
            <person name="Arai W."/>
            <person name="Tsubouchi T."/>
            <person name="Morono Y."/>
            <person name="Uchiyama I."/>
            <person name="Ito T."/>
            <person name="Fujiyama A."/>
            <person name="Inagaki F."/>
            <person name="Takami H."/>
        </authorList>
    </citation>
    <scope>NUCLEOTIDE SEQUENCE</scope>
    <source>
        <strain evidence="7">Expedition CK06-06</strain>
    </source>
</reference>
<dbReference type="PROSITE" id="PS00092">
    <property type="entry name" value="N6_MTASE"/>
    <property type="match status" value="1"/>
</dbReference>
<dbReference type="InterPro" id="IPR011639">
    <property type="entry name" value="MethylTrfase_TaqI-like_dom"/>
</dbReference>
<feature type="non-terminal residue" evidence="7">
    <location>
        <position position="1"/>
    </location>
</feature>
<comment type="caution">
    <text evidence="7">The sequence shown here is derived from an EMBL/GenBank/DDBJ whole genome shotgun (WGS) entry which is preliminary data.</text>
</comment>
<sequence>EDYKKMIKRLNEHKNTVSIIAKGKMFFHWELEFPEVFFNENGSPKENPGFDAVIGNPPYGATLDNYDRTYLANAFKTASGYKNTALQFIDRSFSVLSQNGYCGLIVPKSLTYSEGWHKGVELILPNLSYLVDASKAFEDVLLEQVVIVFSRESTNYNYYESAYFMPSGLSGYVRIPKATYYGSRTLITSISSEEFRIYEKMNSKEFYFRNITKTFRGLPWQKYLNSS</sequence>
<dbReference type="PANTHER" id="PTHR33841:SF1">
    <property type="entry name" value="DNA METHYLTRANSFERASE A"/>
    <property type="match status" value="1"/>
</dbReference>
<dbReference type="EMBL" id="BARW01011854">
    <property type="protein sequence ID" value="GAI77483.1"/>
    <property type="molecule type" value="Genomic_DNA"/>
</dbReference>
<dbReference type="InterPro" id="IPR002052">
    <property type="entry name" value="DNA_methylase_N6_adenine_CS"/>
</dbReference>
<organism evidence="7">
    <name type="scientific">marine sediment metagenome</name>
    <dbReference type="NCBI Taxonomy" id="412755"/>
    <lineage>
        <taxon>unclassified sequences</taxon>
        <taxon>metagenomes</taxon>
        <taxon>ecological metagenomes</taxon>
    </lineage>
</organism>
<evidence type="ECO:0000259" key="6">
    <source>
        <dbReference type="Pfam" id="PF07669"/>
    </source>
</evidence>
<evidence type="ECO:0000313" key="7">
    <source>
        <dbReference type="EMBL" id="GAI77483.1"/>
    </source>
</evidence>
<comment type="catalytic activity">
    <reaction evidence="5">
        <text>a 2'-deoxyadenosine in DNA + S-adenosyl-L-methionine = an N(6)-methyl-2'-deoxyadenosine in DNA + S-adenosyl-L-homocysteine + H(+)</text>
        <dbReference type="Rhea" id="RHEA:15197"/>
        <dbReference type="Rhea" id="RHEA-COMP:12418"/>
        <dbReference type="Rhea" id="RHEA-COMP:12419"/>
        <dbReference type="ChEBI" id="CHEBI:15378"/>
        <dbReference type="ChEBI" id="CHEBI:57856"/>
        <dbReference type="ChEBI" id="CHEBI:59789"/>
        <dbReference type="ChEBI" id="CHEBI:90615"/>
        <dbReference type="ChEBI" id="CHEBI:90616"/>
        <dbReference type="EC" id="2.1.1.72"/>
    </reaction>
</comment>
<dbReference type="InterPro" id="IPR050953">
    <property type="entry name" value="N4_N6_ade-DNA_methylase"/>
</dbReference>
<accession>X1RAB9</accession>
<keyword evidence="3" id="KW-0808">Transferase</keyword>
<dbReference type="EC" id="2.1.1.72" evidence="1"/>
<proteinExistence type="predicted"/>
<evidence type="ECO:0000256" key="2">
    <source>
        <dbReference type="ARBA" id="ARBA00022603"/>
    </source>
</evidence>
<evidence type="ECO:0000256" key="4">
    <source>
        <dbReference type="ARBA" id="ARBA00022691"/>
    </source>
</evidence>
<name>X1RAB9_9ZZZZ</name>
<dbReference type="SUPFAM" id="SSF53335">
    <property type="entry name" value="S-adenosyl-L-methionine-dependent methyltransferases"/>
    <property type="match status" value="1"/>
</dbReference>
<dbReference type="InterPro" id="IPR029063">
    <property type="entry name" value="SAM-dependent_MTases_sf"/>
</dbReference>
<dbReference type="Pfam" id="PF07669">
    <property type="entry name" value="Eco57I"/>
    <property type="match status" value="1"/>
</dbReference>
<dbReference type="GO" id="GO:0003676">
    <property type="term" value="F:nucleic acid binding"/>
    <property type="evidence" value="ECO:0007669"/>
    <property type="project" value="InterPro"/>
</dbReference>
<dbReference type="PANTHER" id="PTHR33841">
    <property type="entry name" value="DNA METHYLTRANSFERASE YEEA-RELATED"/>
    <property type="match status" value="1"/>
</dbReference>
<feature type="non-terminal residue" evidence="7">
    <location>
        <position position="227"/>
    </location>
</feature>
<gene>
    <name evidence="7" type="ORF">S12H4_22645</name>
</gene>
<dbReference type="AlphaFoldDB" id="X1RAB9"/>
<dbReference type="GO" id="GO:0006304">
    <property type="term" value="P:DNA modification"/>
    <property type="evidence" value="ECO:0007669"/>
    <property type="project" value="InterPro"/>
</dbReference>
<keyword evidence="2" id="KW-0489">Methyltransferase</keyword>
<dbReference type="PRINTS" id="PR00507">
    <property type="entry name" value="N12N6MTFRASE"/>
</dbReference>
<protein>
    <recommendedName>
        <fullName evidence="1">site-specific DNA-methyltransferase (adenine-specific)</fullName>
        <ecNumber evidence="1">2.1.1.72</ecNumber>
    </recommendedName>
</protein>
<evidence type="ECO:0000256" key="3">
    <source>
        <dbReference type="ARBA" id="ARBA00022679"/>
    </source>
</evidence>